<reference evidence="2" key="1">
    <citation type="book" date="2014" name="THE 24TH EUROPEAN CONGRESS OF CLINICAL MICROBIOLOGY AND INFECTIOUS DISEASES" publisher="ECCMID 2014" city="Barcelona, Spain">
        <title>Identification of resistance genes in three multidrug-resistant Bacteroides fragilis isolates by whole genome sequencing.</title>
        <editorList>
            <person name="Unknown"/>
            <person name="A."/>
        </editorList>
        <authorList>
            <person name="Sydenham T.V."/>
            <person name="Hasman H."/>
            <person name="Wang M."/>
            <person name="Soki J."/>
            <person name="Nagy E."/>
            <person name="Justesen U.S."/>
        </authorList>
    </citation>
    <scope>NUCLEOTIDE SEQUENCE</scope>
    <source>
        <strain evidence="2">DCMSKEJBY0001B</strain>
    </source>
</reference>
<dbReference type="OrthoDB" id="702091at2"/>
<proteinExistence type="predicted"/>
<sequence>MKTKKLSKLLLLFLCTINLIGCNNEETESACHLELTVNSCKIILGGSESVKLTAHENTTLDITDGEVADAVYTWGGNTEYASDIKITGKRDGETDIIVTDHETGETATIKVEVTKAPMPHLALKKGNRKNVFDRMDFYLTNDGSQSITMGLLSEVCDSIVWTVNGQKGSYRLYERESGEGVVKSHLVMEWGHCFIFPGDYETCLTAWKDNKVLYQDILSVTIINDKDFLGFNWKDVTNTSQAWTSYADVIGSNPDLMTTYRFNAGVPSVEVAYFNVTSDKYLSQSYDVLYNYFCLLYSQPTYEDKKDKQKIFRLYKELFSEQKVYPNAYPCAIWVTDNANAVLLLDEDDSARYIVYAEPRQ</sequence>
<dbReference type="EMBL" id="CP036546">
    <property type="protein sequence ID" value="QCQ45337.1"/>
    <property type="molecule type" value="Genomic_DNA"/>
</dbReference>
<evidence type="ECO:0000313" key="2">
    <source>
        <dbReference type="EMBL" id="QCQ45337.1"/>
    </source>
</evidence>
<reference evidence="3 5" key="2">
    <citation type="submission" date="2018-08" db="EMBL/GenBank/DDBJ databases">
        <title>A genome reference for cultivated species of the human gut microbiota.</title>
        <authorList>
            <person name="Zou Y."/>
            <person name="Xue W."/>
            <person name="Luo G."/>
        </authorList>
    </citation>
    <scope>NUCLEOTIDE SEQUENCE [LARGE SCALE GENOMIC DNA]</scope>
    <source>
        <strain evidence="3 5">AM18-6</strain>
    </source>
</reference>
<dbReference type="AlphaFoldDB" id="A0A0I9RVV6"/>
<accession>A0A0I9RVV6</accession>
<dbReference type="Proteomes" id="UP000036847">
    <property type="component" value="Chromosome"/>
</dbReference>
<evidence type="ECO:0000313" key="5">
    <source>
        <dbReference type="Proteomes" id="UP000266644"/>
    </source>
</evidence>
<dbReference type="EMBL" id="QRJE01000016">
    <property type="protein sequence ID" value="RHH10976.1"/>
    <property type="molecule type" value="Genomic_DNA"/>
</dbReference>
<dbReference type="RefSeq" id="WP_005809607.1">
    <property type="nucleotide sequence ID" value="NZ_CP036539.1"/>
</dbReference>
<feature type="chain" id="PRO_5041522662" evidence="1">
    <location>
        <begin position="22"/>
        <end position="361"/>
    </location>
</feature>
<evidence type="ECO:0000313" key="4">
    <source>
        <dbReference type="Proteomes" id="UP000036847"/>
    </source>
</evidence>
<name>A0A0I9RVV6_BACFG</name>
<evidence type="ECO:0000256" key="1">
    <source>
        <dbReference type="SAM" id="SignalP"/>
    </source>
</evidence>
<feature type="signal peptide" evidence="1">
    <location>
        <begin position="1"/>
        <end position="21"/>
    </location>
</feature>
<protein>
    <submittedName>
        <fullName evidence="3">Uncharacterized protein</fullName>
    </submittedName>
</protein>
<organism evidence="3 5">
    <name type="scientific">Bacteroides fragilis</name>
    <dbReference type="NCBI Taxonomy" id="817"/>
    <lineage>
        <taxon>Bacteria</taxon>
        <taxon>Pseudomonadati</taxon>
        <taxon>Bacteroidota</taxon>
        <taxon>Bacteroidia</taxon>
        <taxon>Bacteroidales</taxon>
        <taxon>Bacteroidaceae</taxon>
        <taxon>Bacteroides</taxon>
    </lineage>
</organism>
<reference evidence="2 4" key="3">
    <citation type="submission" date="2019-03" db="EMBL/GenBank/DDBJ databases">
        <title>Complete genome assembly of MDR B. fragilis.</title>
        <authorList>
            <person name="Sydenham T.V."/>
            <person name="Hasman H."/>
            <person name="Justesen U.S."/>
        </authorList>
    </citation>
    <scope>NUCLEOTIDE SEQUENCE [LARGE SCALE GENOMIC DNA]</scope>
    <source>
        <strain evidence="2 4">DCMSKEJBY0001B</strain>
    </source>
</reference>
<gene>
    <name evidence="3" type="ORF">DW228_10860</name>
    <name evidence="2" type="ORF">EC80_010985</name>
</gene>
<keyword evidence="1" id="KW-0732">Signal</keyword>
<dbReference type="Proteomes" id="UP000266644">
    <property type="component" value="Unassembled WGS sequence"/>
</dbReference>
<evidence type="ECO:0000313" key="3">
    <source>
        <dbReference type="EMBL" id="RHH10976.1"/>
    </source>
</evidence>